<gene>
    <name evidence="1" type="ORF">MPEBLZ_03839</name>
</gene>
<evidence type="ECO:0008006" key="3">
    <source>
        <dbReference type="Google" id="ProtNLM"/>
    </source>
</evidence>
<evidence type="ECO:0000313" key="1">
    <source>
        <dbReference type="EMBL" id="KPQ41592.1"/>
    </source>
</evidence>
<organism evidence="1 2">
    <name type="scientific">Candidatus Methanoperedens nitratireducens</name>
    <dbReference type="NCBI Taxonomy" id="1392998"/>
    <lineage>
        <taxon>Archaea</taxon>
        <taxon>Methanobacteriati</taxon>
        <taxon>Methanobacteriota</taxon>
        <taxon>Stenosarchaea group</taxon>
        <taxon>Methanomicrobia</taxon>
        <taxon>Methanosarcinales</taxon>
        <taxon>ANME-2 cluster</taxon>
        <taxon>Candidatus Methanoperedentaceae</taxon>
        <taxon>Candidatus Methanoperedens</taxon>
    </lineage>
</organism>
<reference evidence="1 2" key="1">
    <citation type="submission" date="2015-09" db="EMBL/GenBank/DDBJ databases">
        <title>A metagenomics-based metabolic model of nitrate-dependent anaerobic oxidation of methane by Methanoperedens-like archaea.</title>
        <authorList>
            <person name="Arshad A."/>
            <person name="Speth D.R."/>
            <person name="De Graaf R.M."/>
            <person name="Op Den Camp H.J."/>
            <person name="Jetten M.S."/>
            <person name="Welte C.U."/>
        </authorList>
    </citation>
    <scope>NUCLEOTIDE SEQUENCE [LARGE SCALE GENOMIC DNA]</scope>
</reference>
<protein>
    <recommendedName>
        <fullName evidence="3">DUF1699 family protein</fullName>
    </recommendedName>
</protein>
<proteinExistence type="predicted"/>
<name>A0A0P8A4Z5_9EURY</name>
<accession>A0A0P8A4Z5</accession>
<dbReference type="Proteomes" id="UP000050360">
    <property type="component" value="Unassembled WGS sequence"/>
</dbReference>
<dbReference type="EMBL" id="LKCM01000333">
    <property type="protein sequence ID" value="KPQ41592.1"/>
    <property type="molecule type" value="Genomic_DNA"/>
</dbReference>
<dbReference type="InterPro" id="IPR012546">
    <property type="entry name" value="DUF1699"/>
</dbReference>
<evidence type="ECO:0000313" key="2">
    <source>
        <dbReference type="Proteomes" id="UP000050360"/>
    </source>
</evidence>
<dbReference type="AlphaFoldDB" id="A0A0P8A4Z5"/>
<sequence length="93" mass="10835">MKVVFRIIGSEEDLKDVEGKEENVHFCFRPSEKNIFELVNKAPKLKRIQLPSSYQKTISNTTKTLLNMKNIKLLTGDIWGHRTDIDRFAEIEV</sequence>
<dbReference type="Pfam" id="PF08004">
    <property type="entry name" value="DUF1699"/>
    <property type="match status" value="1"/>
</dbReference>
<comment type="caution">
    <text evidence="1">The sequence shown here is derived from an EMBL/GenBank/DDBJ whole genome shotgun (WGS) entry which is preliminary data.</text>
</comment>